<dbReference type="GO" id="GO:0000462">
    <property type="term" value="P:maturation of SSU-rRNA from tricistronic rRNA transcript (SSU-rRNA, 5.8S rRNA, LSU-rRNA)"/>
    <property type="evidence" value="ECO:0007669"/>
    <property type="project" value="TreeGrafter"/>
</dbReference>
<organism evidence="14 15">
    <name type="scientific">Ovis ammon polii</name>
    <dbReference type="NCBI Taxonomy" id="230172"/>
    <lineage>
        <taxon>Eukaryota</taxon>
        <taxon>Metazoa</taxon>
        <taxon>Chordata</taxon>
        <taxon>Craniata</taxon>
        <taxon>Vertebrata</taxon>
        <taxon>Euteleostomi</taxon>
        <taxon>Mammalia</taxon>
        <taxon>Eutheria</taxon>
        <taxon>Laurasiatheria</taxon>
        <taxon>Artiodactyla</taxon>
        <taxon>Ruminantia</taxon>
        <taxon>Pecora</taxon>
        <taxon>Bovidae</taxon>
        <taxon>Caprinae</taxon>
        <taxon>Ovis</taxon>
    </lineage>
</organism>
<evidence type="ECO:0000256" key="3">
    <source>
        <dbReference type="ARBA" id="ARBA00022553"/>
    </source>
</evidence>
<keyword evidence="15" id="KW-1185">Reference proteome</keyword>
<dbReference type="GO" id="GO:0030686">
    <property type="term" value="C:90S preribosome"/>
    <property type="evidence" value="ECO:0007669"/>
    <property type="project" value="TreeGrafter"/>
</dbReference>
<dbReference type="PANTHER" id="PTHR12858">
    <property type="entry name" value="RIBOSOME BIOGENESIS PROTEIN"/>
    <property type="match status" value="1"/>
</dbReference>
<dbReference type="GO" id="GO:0034511">
    <property type="term" value="F:U3 snoRNA binding"/>
    <property type="evidence" value="ECO:0007669"/>
    <property type="project" value="TreeGrafter"/>
</dbReference>
<keyword evidence="12" id="KW-1133">Transmembrane helix</keyword>
<dbReference type="PANTHER" id="PTHR12858:SF2">
    <property type="entry name" value="RIBOSOME BIOGENESIS PROTEIN BMS1 HOMOLOG"/>
    <property type="match status" value="1"/>
</dbReference>
<sequence length="1436" mass="163538">METKDQKKHRKKNSGPKAEKKKKRHLQDLQLGDEEDARKRNPKAFAVQSAVRMARSFHRTQDLKTKKHHIPVVDRTPLEPPPIVVVVMGPPKVGKSTLIQCLIRNFTRQKLTEIRGPVTIVSGKKRRLTIIECGCDINMMIDLAKVADLVLMLIDASFGFEMETFEFLNICQVHGFPKIMGVLTHLDSFKHNKQLKKTKKRLKHRFWTEVYPGAKLFYLSGMVHGEYQNQEIHNLGRFITVMKFRPLTWQTSHPYILADRMEDLTNPEDIRTNNKCDRKVSLYGYLRGAHLKNKSQVHIPGVGDFAVSDVSFLPDPCALPEQQKKRCLNEKEKLVYAPLSGVGGVLYDKDAVYVDLGGSHGFQESEEVRPTHELVQSLISTHSTIDAKMASSRVTLFTDSKPLGSEDIDSQGQWMPKEEKQVDLKTGRVRRKAIFGDEEEDESGDSDDEDDEMSEGDRLENSCSDDETEEGPDAEVTDKQYMSRKGIKRQKLEMEEDFEVDLPAFADSDDDLERSSVEEEAEEADESSEEEDSTAEEERDILESKAVREGGKPELLQTDDSSDSLNMEKSLTRKKATFTTSDSGHCTAEEAFASEDEPEGNSSLSTEEEDSENEEAIRKKFPKPQVVSSQKLGSGNLIDETSDIEDLLKEEEDYKEENNYSTETSGALKWKEDLSRKAAEAFLRQQQITPNLRKLIYGTVTDDNEEEDGDNGEELGGLFRVSQPASECKHKADSLDCSRFHVEAPHDWDLEEVMNSIRDCFVTGKWEEDKDAAKILAEDEELYGDFEDLETGDVHKGKPGPDTQIEDVEEEIKEEIDPSAEESAKKKHLEKKRKLKEMFDAEYDEGESTYFDDLKGEMQKQAQLNRAEFEDQDDEARVQYEGFRPGMYVRIEIENVPCEFVLNFDPHYPIILGGLGNSEGNVGYVQMRLKKHRWYKKILKSRDPIIFSVGWRRFQTIPLYYIEDHNGRQRLLKYTPQHMHCGATFWGPITPQGTGFLAVQSVSGNMPDFRIAATGVVLDLDKSIKIVKKLKLTGFPYKIFKNTSFIKGMFNSALEVAKFEGAVIRTVSGIRGQIKKALRAPEGAFRATFEDKLLMSDIVFMRTWYPVSVPAFYNPVTSLLKPIGEKDTWSGMRTTGQLRLAHGIKLKANKDSLYKPIVRQKKHFNSLHIPKALQKALPFKSKPKTQAKAGKTPKDRVRPAVIREPHERKILALLDALSTVHSEKMKKAKEQRHLHNKEHFKMKQKEEEEKLKRQKDLRKKLYRIQGQKERRNQKSSLKGPEEQLNRQSTLQLLYHVCAHIQSQAKDQERRSELPAERKTFFLFRPRRPLQPSPRRAESIHLADSPPTNPSTSVFTDLLLPSGLLSPPSLAPSLLLGSSAVICSIRASCWMGGLFSSCGEQWLLVIVVCGLLFAVSPLIVEHRLQVCELQWLWLLGS</sequence>
<evidence type="ECO:0000259" key="13">
    <source>
        <dbReference type="PROSITE" id="PS51714"/>
    </source>
</evidence>
<dbReference type="Proteomes" id="UP001214576">
    <property type="component" value="Unassembled WGS sequence"/>
</dbReference>
<dbReference type="CDD" id="cd01882">
    <property type="entry name" value="BMS1"/>
    <property type="match status" value="1"/>
</dbReference>
<evidence type="ECO:0000256" key="4">
    <source>
        <dbReference type="ARBA" id="ARBA00022741"/>
    </source>
</evidence>
<dbReference type="GO" id="GO:0000479">
    <property type="term" value="P:endonucleolytic cleavage of tricistronic rRNA transcript (SSU-rRNA, 5.8S rRNA, LSU-rRNA)"/>
    <property type="evidence" value="ECO:0007669"/>
    <property type="project" value="TreeGrafter"/>
</dbReference>
<evidence type="ECO:0000256" key="1">
    <source>
        <dbReference type="ARBA" id="ARBA00004604"/>
    </source>
</evidence>
<protein>
    <recommendedName>
        <fullName evidence="13">Bms1-type G domain-containing protein</fullName>
    </recommendedName>
</protein>
<dbReference type="Pfam" id="PF08142">
    <property type="entry name" value="AARP2CN"/>
    <property type="match status" value="1"/>
</dbReference>
<evidence type="ECO:0000256" key="7">
    <source>
        <dbReference type="ARBA" id="ARBA00023134"/>
    </source>
</evidence>
<comment type="caution">
    <text evidence="14">The sequence shown here is derived from an EMBL/GenBank/DDBJ whole genome shotgun (WGS) entry which is preliminary data.</text>
</comment>
<evidence type="ECO:0000256" key="8">
    <source>
        <dbReference type="ARBA" id="ARBA00023242"/>
    </source>
</evidence>
<evidence type="ECO:0000256" key="2">
    <source>
        <dbReference type="ARBA" id="ARBA00022517"/>
    </source>
</evidence>
<evidence type="ECO:0000256" key="12">
    <source>
        <dbReference type="SAM" id="Phobius"/>
    </source>
</evidence>
<feature type="region of interest" description="Disordered" evidence="11">
    <location>
        <begin position="1327"/>
        <end position="1347"/>
    </location>
</feature>
<keyword evidence="4" id="KW-0547">Nucleotide-binding</keyword>
<evidence type="ECO:0000256" key="11">
    <source>
        <dbReference type="SAM" id="MobiDB-lite"/>
    </source>
</evidence>
<dbReference type="InterPro" id="IPR027417">
    <property type="entry name" value="P-loop_NTPase"/>
</dbReference>
<keyword evidence="8" id="KW-0539">Nucleus</keyword>
<feature type="region of interest" description="Disordered" evidence="11">
    <location>
        <begin position="1223"/>
        <end position="1284"/>
    </location>
</feature>
<dbReference type="Gene3D" id="3.40.50.300">
    <property type="entry name" value="P-loop containing nucleotide triphosphate hydrolases"/>
    <property type="match status" value="1"/>
</dbReference>
<feature type="compositionally biased region" description="Acidic residues" evidence="11">
    <location>
        <begin position="463"/>
        <end position="475"/>
    </location>
</feature>
<dbReference type="GO" id="GO:0003924">
    <property type="term" value="F:GTPase activity"/>
    <property type="evidence" value="ECO:0007669"/>
    <property type="project" value="TreeGrafter"/>
</dbReference>
<keyword evidence="12" id="KW-0472">Membrane</keyword>
<keyword evidence="7" id="KW-0342">GTP-binding</keyword>
<dbReference type="GO" id="GO:0032040">
    <property type="term" value="C:small-subunit processome"/>
    <property type="evidence" value="ECO:0007669"/>
    <property type="project" value="UniProtKB-ARBA"/>
</dbReference>
<dbReference type="FunFam" id="3.40.50.300:FF:000105">
    <property type="entry name" value="BMS1 ribosome biogenesis factor"/>
    <property type="match status" value="1"/>
</dbReference>
<evidence type="ECO:0000313" key="14">
    <source>
        <dbReference type="EMBL" id="KAI4529423.1"/>
    </source>
</evidence>
<feature type="compositionally biased region" description="Basic and acidic residues" evidence="11">
    <location>
        <begin position="416"/>
        <end position="426"/>
    </location>
</feature>
<dbReference type="InterPro" id="IPR007034">
    <property type="entry name" value="BMS1_TSR1_C"/>
</dbReference>
<dbReference type="InterPro" id="IPR012948">
    <property type="entry name" value="AARP2CN"/>
</dbReference>
<comment type="catalytic activity">
    <reaction evidence="9">
        <text>GTP + H2O = GDP + phosphate + H(+)</text>
        <dbReference type="Rhea" id="RHEA:19669"/>
        <dbReference type="ChEBI" id="CHEBI:15377"/>
        <dbReference type="ChEBI" id="CHEBI:15378"/>
        <dbReference type="ChEBI" id="CHEBI:37565"/>
        <dbReference type="ChEBI" id="CHEBI:43474"/>
        <dbReference type="ChEBI" id="CHEBI:58189"/>
    </reaction>
    <physiologicalReaction direction="left-to-right" evidence="9">
        <dbReference type="Rhea" id="RHEA:19670"/>
    </physiologicalReaction>
</comment>
<dbReference type="GO" id="GO:0005654">
    <property type="term" value="C:nucleoplasm"/>
    <property type="evidence" value="ECO:0007669"/>
    <property type="project" value="UniProtKB-ARBA"/>
</dbReference>
<feature type="compositionally biased region" description="Acidic residues" evidence="11">
    <location>
        <begin position="507"/>
        <end position="540"/>
    </location>
</feature>
<dbReference type="SMART" id="SM00785">
    <property type="entry name" value="AARP2CN"/>
    <property type="match status" value="1"/>
</dbReference>
<feature type="compositionally biased region" description="Basic and acidic residues" evidence="11">
    <location>
        <begin position="1231"/>
        <end position="1251"/>
    </location>
</feature>
<comment type="similarity">
    <text evidence="10">Belongs to the TRAFAC class translation factor GTPase superfamily. Bms1-like GTPase family. BMS1 subfamily.</text>
</comment>
<evidence type="ECO:0000256" key="9">
    <source>
        <dbReference type="ARBA" id="ARBA00049117"/>
    </source>
</evidence>
<comment type="subcellular location">
    <subcellularLocation>
        <location evidence="1">Nucleus</location>
        <location evidence="1">Nucleolus</location>
    </subcellularLocation>
</comment>
<feature type="compositionally biased region" description="Basic residues" evidence="11">
    <location>
        <begin position="1"/>
        <end position="25"/>
    </location>
</feature>
<evidence type="ECO:0000256" key="5">
    <source>
        <dbReference type="ARBA" id="ARBA00022801"/>
    </source>
</evidence>
<dbReference type="Pfam" id="PF04950">
    <property type="entry name" value="RIBIOP_C"/>
    <property type="match status" value="1"/>
</dbReference>
<dbReference type="EMBL" id="JAKZEL010000028">
    <property type="protein sequence ID" value="KAI4529423.1"/>
    <property type="molecule type" value="Genomic_DNA"/>
</dbReference>
<evidence type="ECO:0000256" key="6">
    <source>
        <dbReference type="ARBA" id="ARBA00022840"/>
    </source>
</evidence>
<feature type="compositionally biased region" description="Basic residues" evidence="11">
    <location>
        <begin position="1252"/>
        <end position="1262"/>
    </location>
</feature>
<evidence type="ECO:0000256" key="10">
    <source>
        <dbReference type="ARBA" id="ARBA00061391"/>
    </source>
</evidence>
<reference evidence="14" key="1">
    <citation type="submission" date="2022-03" db="EMBL/GenBank/DDBJ databases">
        <title>Genomic analyses of argali, domestic sheep and their hybrids provide insights into chromosomal evolution, heterosis and genetic basis of agronomic traits.</title>
        <authorList>
            <person name="Li M."/>
        </authorList>
    </citation>
    <scope>NUCLEOTIDE SEQUENCE</scope>
    <source>
        <strain evidence="14">CAU-MHL-2022a</strain>
        <tissue evidence="14">Skin</tissue>
    </source>
</reference>
<dbReference type="GO" id="GO:0005524">
    <property type="term" value="F:ATP binding"/>
    <property type="evidence" value="ECO:0007669"/>
    <property type="project" value="UniProtKB-KW"/>
</dbReference>
<dbReference type="InterPro" id="IPR037875">
    <property type="entry name" value="Bms1_N"/>
</dbReference>
<dbReference type="InterPro" id="IPR030387">
    <property type="entry name" value="G_Bms1/Tsr1_dom"/>
</dbReference>
<feature type="domain" description="Bms1-type G" evidence="13">
    <location>
        <begin position="80"/>
        <end position="245"/>
    </location>
</feature>
<dbReference type="GO" id="GO:0005525">
    <property type="term" value="F:GTP binding"/>
    <property type="evidence" value="ECO:0007669"/>
    <property type="project" value="UniProtKB-KW"/>
</dbReference>
<keyword evidence="2" id="KW-0690">Ribosome biogenesis</keyword>
<feature type="transmembrane region" description="Helical" evidence="12">
    <location>
        <begin position="1401"/>
        <end position="1419"/>
    </location>
</feature>
<dbReference type="InterPro" id="IPR039761">
    <property type="entry name" value="Bms1/Tsr1"/>
</dbReference>
<feature type="compositionally biased region" description="Acidic residues" evidence="11">
    <location>
        <begin position="436"/>
        <end position="454"/>
    </location>
</feature>
<name>A0AAD4XZS6_OVIAM</name>
<dbReference type="PROSITE" id="PS51714">
    <property type="entry name" value="G_BMS1"/>
    <property type="match status" value="1"/>
</dbReference>
<proteinExistence type="inferred from homology"/>
<dbReference type="SMART" id="SM01362">
    <property type="entry name" value="DUF663"/>
    <property type="match status" value="1"/>
</dbReference>
<feature type="compositionally biased region" description="Basic and acidic residues" evidence="11">
    <location>
        <begin position="541"/>
        <end position="552"/>
    </location>
</feature>
<feature type="region of interest" description="Disordered" evidence="11">
    <location>
        <begin position="1"/>
        <end position="42"/>
    </location>
</feature>
<keyword evidence="5" id="KW-0378">Hydrolase</keyword>
<keyword evidence="3" id="KW-0597">Phosphoprotein</keyword>
<keyword evidence="6" id="KW-0067">ATP-binding</keyword>
<dbReference type="SUPFAM" id="SSF52540">
    <property type="entry name" value="P-loop containing nucleoside triphosphate hydrolases"/>
    <property type="match status" value="1"/>
</dbReference>
<keyword evidence="12" id="KW-0812">Transmembrane</keyword>
<accession>A0AAD4XZS6</accession>
<gene>
    <name evidence="14" type="ORF">MG293_020671</name>
</gene>
<feature type="region of interest" description="Disordered" evidence="11">
    <location>
        <begin position="399"/>
        <end position="638"/>
    </location>
</feature>
<evidence type="ECO:0000313" key="15">
    <source>
        <dbReference type="Proteomes" id="UP001214576"/>
    </source>
</evidence>